<dbReference type="EMBL" id="OU503040">
    <property type="protein sequence ID" value="CAI9761023.1"/>
    <property type="molecule type" value="Genomic_DNA"/>
</dbReference>
<keyword evidence="3" id="KW-1185">Reference proteome</keyword>
<proteinExistence type="predicted"/>
<organism evidence="2 3">
    <name type="scientific">Fraxinus pennsylvanica</name>
    <dbReference type="NCBI Taxonomy" id="56036"/>
    <lineage>
        <taxon>Eukaryota</taxon>
        <taxon>Viridiplantae</taxon>
        <taxon>Streptophyta</taxon>
        <taxon>Embryophyta</taxon>
        <taxon>Tracheophyta</taxon>
        <taxon>Spermatophyta</taxon>
        <taxon>Magnoliopsida</taxon>
        <taxon>eudicotyledons</taxon>
        <taxon>Gunneridae</taxon>
        <taxon>Pentapetalae</taxon>
        <taxon>asterids</taxon>
        <taxon>lamiids</taxon>
        <taxon>Lamiales</taxon>
        <taxon>Oleaceae</taxon>
        <taxon>Oleeae</taxon>
        <taxon>Fraxinus</taxon>
    </lineage>
</organism>
<dbReference type="Proteomes" id="UP000834106">
    <property type="component" value="Chromosome 5"/>
</dbReference>
<sequence length="100" mass="11274">MPFSRSNTIAMNMDNSSKVEYGRLIKISHSSQNPSPSLVNQWNSEDDESPMPSSLYNPLVEPSPLGLQLNKTQSLLELIEKRLSEEYSASLTVKFSKNRN</sequence>
<feature type="compositionally biased region" description="Polar residues" evidence="1">
    <location>
        <begin position="29"/>
        <end position="43"/>
    </location>
</feature>
<dbReference type="AlphaFoldDB" id="A0AAD2DQQ6"/>
<accession>A0AAD2DQQ6</accession>
<evidence type="ECO:0000256" key="1">
    <source>
        <dbReference type="SAM" id="MobiDB-lite"/>
    </source>
</evidence>
<evidence type="ECO:0000313" key="2">
    <source>
        <dbReference type="EMBL" id="CAI9761023.1"/>
    </source>
</evidence>
<feature type="region of interest" description="Disordered" evidence="1">
    <location>
        <begin position="29"/>
        <end position="56"/>
    </location>
</feature>
<name>A0AAD2DQQ6_9LAMI</name>
<evidence type="ECO:0000313" key="3">
    <source>
        <dbReference type="Proteomes" id="UP000834106"/>
    </source>
</evidence>
<reference evidence="2" key="1">
    <citation type="submission" date="2023-05" db="EMBL/GenBank/DDBJ databases">
        <authorList>
            <person name="Huff M."/>
        </authorList>
    </citation>
    <scope>NUCLEOTIDE SEQUENCE</scope>
</reference>
<gene>
    <name evidence="2" type="ORF">FPE_LOCUS8453</name>
</gene>
<protein>
    <submittedName>
        <fullName evidence="2">Uncharacterized protein</fullName>
    </submittedName>
</protein>